<dbReference type="PANTHER" id="PTHR30055:SF234">
    <property type="entry name" value="HTH-TYPE TRANSCRIPTIONAL REGULATOR BETI"/>
    <property type="match status" value="1"/>
</dbReference>
<keyword evidence="3" id="KW-0804">Transcription</keyword>
<name>A0A317DXN5_9PROT</name>
<keyword evidence="2 4" id="KW-0238">DNA-binding</keyword>
<evidence type="ECO:0000256" key="2">
    <source>
        <dbReference type="ARBA" id="ARBA00023125"/>
    </source>
</evidence>
<evidence type="ECO:0000256" key="1">
    <source>
        <dbReference type="ARBA" id="ARBA00023015"/>
    </source>
</evidence>
<feature type="domain" description="HTH tetR-type" evidence="6">
    <location>
        <begin position="111"/>
        <end position="171"/>
    </location>
</feature>
<dbReference type="EMBL" id="QGLE01000023">
    <property type="protein sequence ID" value="PWR17585.1"/>
    <property type="molecule type" value="Genomic_DNA"/>
</dbReference>
<dbReference type="AlphaFoldDB" id="A0A317DXN5"/>
<dbReference type="Gene3D" id="1.10.357.10">
    <property type="entry name" value="Tetracycline Repressor, domain 2"/>
    <property type="match status" value="1"/>
</dbReference>
<dbReference type="SUPFAM" id="SSF46689">
    <property type="entry name" value="Homeodomain-like"/>
    <property type="match status" value="1"/>
</dbReference>
<keyword evidence="5" id="KW-0472">Membrane</keyword>
<keyword evidence="1" id="KW-0805">Transcription regulation</keyword>
<dbReference type="GO" id="GO:0000976">
    <property type="term" value="F:transcription cis-regulatory region binding"/>
    <property type="evidence" value="ECO:0007669"/>
    <property type="project" value="TreeGrafter"/>
</dbReference>
<sequence length="304" mass="33226">MWVCFLTRPNLCQSTNKTISRVIASPCRISGRIVSLRHIKGKGQSAPGRDGGKGCIRAWPCRIVPAGIDFSGVFLLSRPVFDDLQARLRSLARGDLPSAVALPGSRAERSAALRARIIEAAKPEFAAKGYDGASVRAIAAAAGIEQGHLGYHFKTKRALWEATVDTVFADFPETIGGMIPRTYEDARMVMRAMLQSYATYCLTVPEHARFVFNEASAGGERLEWLVERHIRQRIAVLEPVFRAARDRGAVAATSFEAFVVSFLAAFGLAYALRTFNAAIFSPPRTDPDTVPPLAIEDMIALFVK</sequence>
<dbReference type="InterPro" id="IPR001647">
    <property type="entry name" value="HTH_TetR"/>
</dbReference>
<evidence type="ECO:0000259" key="6">
    <source>
        <dbReference type="PROSITE" id="PS50977"/>
    </source>
</evidence>
<gene>
    <name evidence="7" type="ORF">DKG74_20945</name>
</gene>
<accession>A0A317DXN5</accession>
<keyword evidence="5" id="KW-0812">Transmembrane</keyword>
<keyword evidence="8" id="KW-1185">Reference proteome</keyword>
<evidence type="ECO:0000256" key="3">
    <source>
        <dbReference type="ARBA" id="ARBA00023163"/>
    </source>
</evidence>
<evidence type="ECO:0000256" key="5">
    <source>
        <dbReference type="SAM" id="Phobius"/>
    </source>
</evidence>
<dbReference type="GO" id="GO:0003700">
    <property type="term" value="F:DNA-binding transcription factor activity"/>
    <property type="evidence" value="ECO:0007669"/>
    <property type="project" value="TreeGrafter"/>
</dbReference>
<comment type="caution">
    <text evidence="7">The sequence shown here is derived from an EMBL/GenBank/DDBJ whole genome shotgun (WGS) entry which is preliminary data.</text>
</comment>
<keyword evidence="5" id="KW-1133">Transmembrane helix</keyword>
<dbReference type="InterPro" id="IPR009057">
    <property type="entry name" value="Homeodomain-like_sf"/>
</dbReference>
<dbReference type="PANTHER" id="PTHR30055">
    <property type="entry name" value="HTH-TYPE TRANSCRIPTIONAL REGULATOR RUTR"/>
    <property type="match status" value="1"/>
</dbReference>
<evidence type="ECO:0000313" key="7">
    <source>
        <dbReference type="EMBL" id="PWR17585.1"/>
    </source>
</evidence>
<dbReference type="Pfam" id="PF00440">
    <property type="entry name" value="TetR_N"/>
    <property type="match status" value="1"/>
</dbReference>
<protein>
    <recommendedName>
        <fullName evidence="6">HTH tetR-type domain-containing protein</fullName>
    </recommendedName>
</protein>
<organism evidence="7 8">
    <name type="scientific">Zavarzinia aquatilis</name>
    <dbReference type="NCBI Taxonomy" id="2211142"/>
    <lineage>
        <taxon>Bacteria</taxon>
        <taxon>Pseudomonadati</taxon>
        <taxon>Pseudomonadota</taxon>
        <taxon>Alphaproteobacteria</taxon>
        <taxon>Rhodospirillales</taxon>
        <taxon>Zavarziniaceae</taxon>
        <taxon>Zavarzinia</taxon>
    </lineage>
</organism>
<evidence type="ECO:0000313" key="8">
    <source>
        <dbReference type="Proteomes" id="UP000245461"/>
    </source>
</evidence>
<dbReference type="Proteomes" id="UP000245461">
    <property type="component" value="Unassembled WGS sequence"/>
</dbReference>
<dbReference type="OrthoDB" id="2356263at2"/>
<feature type="DNA-binding region" description="H-T-H motif" evidence="4">
    <location>
        <begin position="134"/>
        <end position="153"/>
    </location>
</feature>
<dbReference type="PRINTS" id="PR00455">
    <property type="entry name" value="HTHTETR"/>
</dbReference>
<reference evidence="7 8" key="1">
    <citation type="submission" date="2018-05" db="EMBL/GenBank/DDBJ databases">
        <title>Zavarzinia sp. HR-AS.</title>
        <authorList>
            <person name="Lee Y."/>
            <person name="Jeon C.O."/>
        </authorList>
    </citation>
    <scope>NUCLEOTIDE SEQUENCE [LARGE SCALE GENOMIC DNA]</scope>
    <source>
        <strain evidence="7 8">HR-AS</strain>
    </source>
</reference>
<dbReference type="InterPro" id="IPR036271">
    <property type="entry name" value="Tet_transcr_reg_TetR-rel_C_sf"/>
</dbReference>
<dbReference type="SUPFAM" id="SSF48498">
    <property type="entry name" value="Tetracyclin repressor-like, C-terminal domain"/>
    <property type="match status" value="1"/>
</dbReference>
<feature type="transmembrane region" description="Helical" evidence="5">
    <location>
        <begin position="249"/>
        <end position="272"/>
    </location>
</feature>
<proteinExistence type="predicted"/>
<evidence type="ECO:0000256" key="4">
    <source>
        <dbReference type="PROSITE-ProRule" id="PRU00335"/>
    </source>
</evidence>
<dbReference type="PROSITE" id="PS50977">
    <property type="entry name" value="HTH_TETR_2"/>
    <property type="match status" value="1"/>
</dbReference>
<dbReference type="InterPro" id="IPR050109">
    <property type="entry name" value="HTH-type_TetR-like_transc_reg"/>
</dbReference>